<reference evidence="1" key="1">
    <citation type="submission" date="2022-03" db="EMBL/GenBank/DDBJ databases">
        <authorList>
            <person name="Sayadi A."/>
        </authorList>
    </citation>
    <scope>NUCLEOTIDE SEQUENCE</scope>
</reference>
<evidence type="ECO:0000313" key="1">
    <source>
        <dbReference type="EMBL" id="CAH2009462.1"/>
    </source>
</evidence>
<organism evidence="1 2">
    <name type="scientific">Acanthoscelides obtectus</name>
    <name type="common">Bean weevil</name>
    <name type="synonym">Bruchus obtectus</name>
    <dbReference type="NCBI Taxonomy" id="200917"/>
    <lineage>
        <taxon>Eukaryota</taxon>
        <taxon>Metazoa</taxon>
        <taxon>Ecdysozoa</taxon>
        <taxon>Arthropoda</taxon>
        <taxon>Hexapoda</taxon>
        <taxon>Insecta</taxon>
        <taxon>Pterygota</taxon>
        <taxon>Neoptera</taxon>
        <taxon>Endopterygota</taxon>
        <taxon>Coleoptera</taxon>
        <taxon>Polyphaga</taxon>
        <taxon>Cucujiformia</taxon>
        <taxon>Chrysomeloidea</taxon>
        <taxon>Chrysomelidae</taxon>
        <taxon>Bruchinae</taxon>
        <taxon>Bruchini</taxon>
        <taxon>Acanthoscelides</taxon>
    </lineage>
</organism>
<evidence type="ECO:0000313" key="2">
    <source>
        <dbReference type="Proteomes" id="UP001152888"/>
    </source>
</evidence>
<protein>
    <submittedName>
        <fullName evidence="1">Uncharacterized protein</fullName>
    </submittedName>
</protein>
<dbReference type="EMBL" id="CAKOFQ010007882">
    <property type="protein sequence ID" value="CAH2009462.1"/>
    <property type="molecule type" value="Genomic_DNA"/>
</dbReference>
<dbReference type="AlphaFoldDB" id="A0A9P0Q3M4"/>
<sequence>MPSLNWRGITENLKKRLIILQTIYCNSMLSICLKNYLFNGRA</sequence>
<keyword evidence="2" id="KW-1185">Reference proteome</keyword>
<proteinExistence type="predicted"/>
<dbReference type="Proteomes" id="UP001152888">
    <property type="component" value="Unassembled WGS sequence"/>
</dbReference>
<comment type="caution">
    <text evidence="1">The sequence shown here is derived from an EMBL/GenBank/DDBJ whole genome shotgun (WGS) entry which is preliminary data.</text>
</comment>
<accession>A0A9P0Q3M4</accession>
<gene>
    <name evidence="1" type="ORF">ACAOBT_LOCUS30884</name>
</gene>
<name>A0A9P0Q3M4_ACAOB</name>